<reference evidence="9" key="3">
    <citation type="submission" date="2019-03" db="EMBL/GenBank/DDBJ databases">
        <authorList>
            <person name="Whitman W."/>
            <person name="Huntemann M."/>
            <person name="Clum A."/>
            <person name="Pillay M."/>
            <person name="Palaniappan K."/>
            <person name="Varghese N."/>
            <person name="Mikhailova N."/>
            <person name="Stamatis D."/>
            <person name="Reddy T."/>
            <person name="Daum C."/>
            <person name="Shapiro N."/>
            <person name="Ivanova N."/>
            <person name="Kyrpides N."/>
            <person name="Woyke T."/>
        </authorList>
    </citation>
    <scope>NUCLEOTIDE SEQUENCE</scope>
    <source>
        <strain evidence="9">P5626</strain>
    </source>
</reference>
<evidence type="ECO:0000256" key="2">
    <source>
        <dbReference type="ARBA" id="ARBA00012438"/>
    </source>
</evidence>
<evidence type="ECO:0000256" key="5">
    <source>
        <dbReference type="ARBA" id="ARBA00022777"/>
    </source>
</evidence>
<dbReference type="Gene3D" id="3.30.565.10">
    <property type="entry name" value="Histidine kinase-like ATPase, C-terminal domain"/>
    <property type="match status" value="1"/>
</dbReference>
<dbReference type="GO" id="GO:0000155">
    <property type="term" value="F:phosphorelay sensor kinase activity"/>
    <property type="evidence" value="ECO:0007669"/>
    <property type="project" value="InterPro"/>
</dbReference>
<feature type="domain" description="PAC" evidence="8">
    <location>
        <begin position="78"/>
        <end position="133"/>
    </location>
</feature>
<feature type="domain" description="PAC" evidence="8">
    <location>
        <begin position="205"/>
        <end position="257"/>
    </location>
</feature>
<dbReference type="PROSITE" id="PS50109">
    <property type="entry name" value="HIS_KIN"/>
    <property type="match status" value="1"/>
</dbReference>
<dbReference type="SUPFAM" id="SSF47384">
    <property type="entry name" value="Homodimeric domain of signal transducing histidine kinase"/>
    <property type="match status" value="1"/>
</dbReference>
<dbReference type="FunFam" id="3.30.565.10:FF:000006">
    <property type="entry name" value="Sensor histidine kinase WalK"/>
    <property type="match status" value="1"/>
</dbReference>
<dbReference type="PROSITE" id="PS50113">
    <property type="entry name" value="PAC"/>
    <property type="match status" value="2"/>
</dbReference>
<evidence type="ECO:0000256" key="4">
    <source>
        <dbReference type="ARBA" id="ARBA00022679"/>
    </source>
</evidence>
<evidence type="ECO:0000256" key="1">
    <source>
        <dbReference type="ARBA" id="ARBA00000085"/>
    </source>
</evidence>
<dbReference type="InterPro" id="IPR035965">
    <property type="entry name" value="PAS-like_dom_sf"/>
</dbReference>
<reference evidence="9 11" key="1">
    <citation type="journal article" date="2015" name="Stand. Genomic Sci.">
        <title>Genomic Encyclopedia of Bacterial and Archaeal Type Strains, Phase III: the genomes of soil and plant-associated and newly described type strains.</title>
        <authorList>
            <person name="Whitman W.B."/>
            <person name="Woyke T."/>
            <person name="Klenk H.P."/>
            <person name="Zhou Y."/>
            <person name="Lilburn T.G."/>
            <person name="Beck B.J."/>
            <person name="De Vos P."/>
            <person name="Vandamme P."/>
            <person name="Eisen J.A."/>
            <person name="Garrity G."/>
            <person name="Hugenholtz P."/>
            <person name="Kyrpides N.C."/>
        </authorList>
    </citation>
    <scope>NUCLEOTIDE SEQUENCE [LARGE SCALE GENOMIC DNA]</scope>
    <source>
        <strain evidence="9 11">P5626</strain>
    </source>
</reference>
<dbReference type="Proteomes" id="UP000295270">
    <property type="component" value="Unassembled WGS sequence"/>
</dbReference>
<reference evidence="10 12" key="2">
    <citation type="journal article" date="2018" name="Syst. Appl. Microbiol.">
        <title>Flavobacterium circumlabens sp. nov. and Flavobacterium cupreum sp. nov., two psychrotrophic species isolated from Antarctic environmental samples.</title>
        <authorList>
            <person name="Kralova S."/>
            <person name="Busse H.J."/>
            <person name="Svec P."/>
            <person name="Maslanova I."/>
            <person name="Stankova E."/>
            <person name="Bartak M."/>
            <person name="Sedlacek I."/>
        </authorList>
    </citation>
    <scope>NUCLEOTIDE SEQUENCE [LARGE SCALE GENOMIC DNA]</scope>
    <source>
        <strain evidence="10 12">CCM 8828</strain>
    </source>
</reference>
<feature type="domain" description="Histidine kinase" evidence="7">
    <location>
        <begin position="279"/>
        <end position="497"/>
    </location>
</feature>
<evidence type="ECO:0000259" key="7">
    <source>
        <dbReference type="PROSITE" id="PS50109"/>
    </source>
</evidence>
<dbReference type="Gene3D" id="3.30.450.20">
    <property type="entry name" value="PAS domain"/>
    <property type="match status" value="2"/>
</dbReference>
<dbReference type="Pfam" id="PF02518">
    <property type="entry name" value="HATPase_c"/>
    <property type="match status" value="1"/>
</dbReference>
<accession>A0A4Y7UG27</accession>
<dbReference type="InterPro" id="IPR013655">
    <property type="entry name" value="PAS_fold_3"/>
</dbReference>
<dbReference type="InterPro" id="IPR003594">
    <property type="entry name" value="HATPase_dom"/>
</dbReference>
<dbReference type="PANTHER" id="PTHR43304">
    <property type="entry name" value="PHYTOCHROME-LIKE PROTEIN CPH1"/>
    <property type="match status" value="1"/>
</dbReference>
<dbReference type="InterPro" id="IPR005467">
    <property type="entry name" value="His_kinase_dom"/>
</dbReference>
<dbReference type="OrthoDB" id="9766459at2"/>
<dbReference type="InterPro" id="IPR013656">
    <property type="entry name" value="PAS_4"/>
</dbReference>
<dbReference type="SMART" id="SM00388">
    <property type="entry name" value="HisKA"/>
    <property type="match status" value="1"/>
</dbReference>
<keyword evidence="11" id="KW-1185">Reference proteome</keyword>
<name>A0A4Y7UG27_9FLAO</name>
<dbReference type="Pfam" id="PF08447">
    <property type="entry name" value="PAS_3"/>
    <property type="match status" value="1"/>
</dbReference>
<comment type="caution">
    <text evidence="10">The sequence shown here is derived from an EMBL/GenBank/DDBJ whole genome shotgun (WGS) entry which is preliminary data.</text>
</comment>
<keyword evidence="6" id="KW-0175">Coiled coil</keyword>
<sequence length="502" mass="56650">MYQNPRLLNDIVDSLSLPVGVYVGDNLKIEIANPAMIKTWGKGDQVIGKNYLDVLPEILDQQIFDEALTVYKTGIPFHAKDKKVDLVIDGVMTDHYFNYSFIPLFDEKGNVYGILNTGADVTDLHQAKEQLQSSNEKLTMAIDASGMGTYEIDLATKQIKTSGNFNSIWSVDGEITNEELIAKLHPDDLAVREKAHEEALITGKISYESRILNEDQSVKWTKINGKIIKDENGTPKTIIGIIQDIQKQRAFEEELKRKVDNHTEELQRSNNDLLHFAGIVSHDLREPVRKIKIFNTLLNNEKKAGFYKSSRKYIHKIDQSANRMENIIEGILAYSTLDKTIQPFEKIDLNEIIENIKTDLELIIKEKGAILTTCDLPEMEGAPILINQLFYNLIQNALKFSKADMPPRVIISCSDEKINGVDFVKITIKDNGIGLDPAFNERIFNAFERLHSKDQYEGNGLGLALCRKIVKRHNGTITAIGEKDNGAEFIVTLPLKHTNNPI</sequence>
<evidence type="ECO:0000313" key="10">
    <source>
        <dbReference type="EMBL" id="TEB45316.1"/>
    </source>
</evidence>
<gene>
    <name evidence="10" type="ORF">D0809_09140</name>
    <name evidence="9" type="ORF">EV142_102708</name>
</gene>
<dbReference type="InterPro" id="IPR052162">
    <property type="entry name" value="Sensor_kinase/Photoreceptor"/>
</dbReference>
<evidence type="ECO:0000313" key="11">
    <source>
        <dbReference type="Proteomes" id="UP000295270"/>
    </source>
</evidence>
<dbReference type="SUPFAM" id="SSF55874">
    <property type="entry name" value="ATPase domain of HSP90 chaperone/DNA topoisomerase II/histidine kinase"/>
    <property type="match status" value="1"/>
</dbReference>
<keyword evidence="5" id="KW-0418">Kinase</keyword>
<keyword evidence="4" id="KW-0808">Transferase</keyword>
<dbReference type="Proteomes" id="UP000298340">
    <property type="component" value="Unassembled WGS sequence"/>
</dbReference>
<dbReference type="CDD" id="cd00082">
    <property type="entry name" value="HisKA"/>
    <property type="match status" value="1"/>
</dbReference>
<dbReference type="InterPro" id="IPR004358">
    <property type="entry name" value="Sig_transdc_His_kin-like_C"/>
</dbReference>
<dbReference type="InterPro" id="IPR036890">
    <property type="entry name" value="HATPase_C_sf"/>
</dbReference>
<dbReference type="PRINTS" id="PR00344">
    <property type="entry name" value="BCTRLSENSOR"/>
</dbReference>
<evidence type="ECO:0000313" key="9">
    <source>
        <dbReference type="EMBL" id="TCN60088.1"/>
    </source>
</evidence>
<organism evidence="10 12">
    <name type="scientific">Flavobacterium circumlabens</name>
    <dbReference type="NCBI Taxonomy" id="2133765"/>
    <lineage>
        <taxon>Bacteria</taxon>
        <taxon>Pseudomonadati</taxon>
        <taxon>Bacteroidota</taxon>
        <taxon>Flavobacteriia</taxon>
        <taxon>Flavobacteriales</taxon>
        <taxon>Flavobacteriaceae</taxon>
        <taxon>Flavobacterium</taxon>
    </lineage>
</organism>
<dbReference type="InterPro" id="IPR000700">
    <property type="entry name" value="PAS-assoc_C"/>
</dbReference>
<feature type="coiled-coil region" evidence="6">
    <location>
        <begin position="245"/>
        <end position="272"/>
    </location>
</feature>
<proteinExistence type="predicted"/>
<dbReference type="Gene3D" id="1.10.287.130">
    <property type="match status" value="1"/>
</dbReference>
<dbReference type="EMBL" id="SLWA01000002">
    <property type="protein sequence ID" value="TCN60088.1"/>
    <property type="molecule type" value="Genomic_DNA"/>
</dbReference>
<dbReference type="SMART" id="SM00387">
    <property type="entry name" value="HATPase_c"/>
    <property type="match status" value="1"/>
</dbReference>
<keyword evidence="3" id="KW-0597">Phosphoprotein</keyword>
<dbReference type="AlphaFoldDB" id="A0A4Y7UG27"/>
<dbReference type="Pfam" id="PF08448">
    <property type="entry name" value="PAS_4"/>
    <property type="match status" value="1"/>
</dbReference>
<dbReference type="InterPro" id="IPR003661">
    <property type="entry name" value="HisK_dim/P_dom"/>
</dbReference>
<dbReference type="EC" id="2.7.13.3" evidence="2"/>
<evidence type="ECO:0000256" key="6">
    <source>
        <dbReference type="SAM" id="Coils"/>
    </source>
</evidence>
<dbReference type="SUPFAM" id="SSF55785">
    <property type="entry name" value="PYP-like sensor domain (PAS domain)"/>
    <property type="match status" value="2"/>
</dbReference>
<dbReference type="EMBL" id="QWDN01000002">
    <property type="protein sequence ID" value="TEB45316.1"/>
    <property type="molecule type" value="Genomic_DNA"/>
</dbReference>
<dbReference type="InterPro" id="IPR036097">
    <property type="entry name" value="HisK_dim/P_sf"/>
</dbReference>
<dbReference type="Pfam" id="PF00512">
    <property type="entry name" value="HisKA"/>
    <property type="match status" value="1"/>
</dbReference>
<evidence type="ECO:0000256" key="3">
    <source>
        <dbReference type="ARBA" id="ARBA00022553"/>
    </source>
</evidence>
<evidence type="ECO:0000259" key="8">
    <source>
        <dbReference type="PROSITE" id="PS50113"/>
    </source>
</evidence>
<evidence type="ECO:0000313" key="12">
    <source>
        <dbReference type="Proteomes" id="UP000298340"/>
    </source>
</evidence>
<dbReference type="Gene3D" id="2.10.70.100">
    <property type="match status" value="1"/>
</dbReference>
<dbReference type="PANTHER" id="PTHR43304:SF1">
    <property type="entry name" value="PAC DOMAIN-CONTAINING PROTEIN"/>
    <property type="match status" value="1"/>
</dbReference>
<comment type="catalytic activity">
    <reaction evidence="1">
        <text>ATP + protein L-histidine = ADP + protein N-phospho-L-histidine.</text>
        <dbReference type="EC" id="2.7.13.3"/>
    </reaction>
</comment>
<protein>
    <recommendedName>
        <fullName evidence="2">histidine kinase</fullName>
        <ecNumber evidence="2">2.7.13.3</ecNumber>
    </recommendedName>
</protein>
<dbReference type="NCBIfam" id="TIGR00229">
    <property type="entry name" value="sensory_box"/>
    <property type="match status" value="1"/>
</dbReference>
<dbReference type="InterPro" id="IPR000014">
    <property type="entry name" value="PAS"/>
</dbReference>